<keyword evidence="4" id="KW-1185">Reference proteome</keyword>
<dbReference type="Gene3D" id="1.25.40.20">
    <property type="entry name" value="Ankyrin repeat-containing domain"/>
    <property type="match status" value="1"/>
</dbReference>
<proteinExistence type="predicted"/>
<dbReference type="GO" id="GO:0016746">
    <property type="term" value="F:acyltransferase activity"/>
    <property type="evidence" value="ECO:0007669"/>
    <property type="project" value="UniProtKB-KW"/>
</dbReference>
<dbReference type="PROSITE" id="PS50088">
    <property type="entry name" value="ANK_REPEAT"/>
    <property type="match status" value="1"/>
</dbReference>
<sequence length="435" mass="46677">MGDEPPSPGTRADFLTRDASADELRHACVLNHVDWTRRLAAASDGDCGVDGDLFLAHLPKPRPELHIVVLDVHGDRLRAQVDEAVRSARGLGVERVGCWLTSADEQTQVGGWVGARGFRPGGLPQWMALDLRGVAIDGQSAEAVSPVERLRDWSVCGLTAFDGETAAIRDAMGAVEPRRVWHLALWGDGGPVGQIAVTATTGPWGVAGLHDLIILPEARSQGIGAARFRALCRFVADLGARYVVLNAEGNPPALYRMLGFRSIGRGKTWWLSGDALATEHTADRVTLAEAIGAGELATLARFRDRLGDRLPNGMTTVEFAAATAQQASARWLVDNGAPLDVLSAWDLGWQDAVRGLLADSTVRDRQRPRSGKSILHTAVERDDPDLARVALASGVDVELRDNRFDATALDWAKALQRPRMVAVLSPATTGDQGVS</sequence>
<keyword evidence="3" id="KW-0808">Transferase</keyword>
<keyword evidence="1" id="KW-0040">ANK repeat</keyword>
<dbReference type="InterPro" id="IPR002110">
    <property type="entry name" value="Ankyrin_rpt"/>
</dbReference>
<dbReference type="InterPro" id="IPR036770">
    <property type="entry name" value="Ankyrin_rpt-contain_sf"/>
</dbReference>
<dbReference type="InterPro" id="IPR000182">
    <property type="entry name" value="GNAT_dom"/>
</dbReference>
<dbReference type="EMBL" id="JBHSKF010000006">
    <property type="protein sequence ID" value="MFC5288492.1"/>
    <property type="molecule type" value="Genomic_DNA"/>
</dbReference>
<feature type="domain" description="N-acetyltransferase" evidence="2">
    <location>
        <begin position="145"/>
        <end position="283"/>
    </location>
</feature>
<keyword evidence="3" id="KW-0012">Acyltransferase</keyword>
<dbReference type="RefSeq" id="WP_378248338.1">
    <property type="nucleotide sequence ID" value="NZ_JBHSKF010000006.1"/>
</dbReference>
<dbReference type="Proteomes" id="UP001596157">
    <property type="component" value="Unassembled WGS sequence"/>
</dbReference>
<dbReference type="Gene3D" id="3.40.630.30">
    <property type="match status" value="1"/>
</dbReference>
<dbReference type="EC" id="2.3.-.-" evidence="3"/>
<dbReference type="PROSITE" id="PS51186">
    <property type="entry name" value="GNAT"/>
    <property type="match status" value="1"/>
</dbReference>
<evidence type="ECO:0000256" key="1">
    <source>
        <dbReference type="PROSITE-ProRule" id="PRU00023"/>
    </source>
</evidence>
<comment type="caution">
    <text evidence="3">The sequence shown here is derived from an EMBL/GenBank/DDBJ whole genome shotgun (WGS) entry which is preliminary data.</text>
</comment>
<organism evidence="3 4">
    <name type="scientific">Actinokineospora guangxiensis</name>
    <dbReference type="NCBI Taxonomy" id="1490288"/>
    <lineage>
        <taxon>Bacteria</taxon>
        <taxon>Bacillati</taxon>
        <taxon>Actinomycetota</taxon>
        <taxon>Actinomycetes</taxon>
        <taxon>Pseudonocardiales</taxon>
        <taxon>Pseudonocardiaceae</taxon>
        <taxon>Actinokineospora</taxon>
    </lineage>
</organism>
<dbReference type="InterPro" id="IPR016181">
    <property type="entry name" value="Acyl_CoA_acyltransferase"/>
</dbReference>
<accession>A0ABW0EMC1</accession>
<reference evidence="4" key="1">
    <citation type="journal article" date="2019" name="Int. J. Syst. Evol. Microbiol.">
        <title>The Global Catalogue of Microorganisms (GCM) 10K type strain sequencing project: providing services to taxonomists for standard genome sequencing and annotation.</title>
        <authorList>
            <consortium name="The Broad Institute Genomics Platform"/>
            <consortium name="The Broad Institute Genome Sequencing Center for Infectious Disease"/>
            <person name="Wu L."/>
            <person name="Ma J."/>
        </authorList>
    </citation>
    <scope>NUCLEOTIDE SEQUENCE [LARGE SCALE GENOMIC DNA]</scope>
    <source>
        <strain evidence="4">CCUG 59778</strain>
    </source>
</reference>
<name>A0ABW0EMC1_9PSEU</name>
<protein>
    <submittedName>
        <fullName evidence="3">GNAT family N-acetyltransferase</fullName>
        <ecNumber evidence="3">2.3.-.-</ecNumber>
    </submittedName>
</protein>
<gene>
    <name evidence="3" type="ORF">ACFPM7_15635</name>
</gene>
<dbReference type="SUPFAM" id="SSF55729">
    <property type="entry name" value="Acyl-CoA N-acyltransferases (Nat)"/>
    <property type="match status" value="1"/>
</dbReference>
<feature type="repeat" description="ANK" evidence="1">
    <location>
        <begin position="370"/>
        <end position="402"/>
    </location>
</feature>
<dbReference type="SUPFAM" id="SSF48403">
    <property type="entry name" value="Ankyrin repeat"/>
    <property type="match status" value="1"/>
</dbReference>
<evidence type="ECO:0000313" key="4">
    <source>
        <dbReference type="Proteomes" id="UP001596157"/>
    </source>
</evidence>
<dbReference type="CDD" id="cd04301">
    <property type="entry name" value="NAT_SF"/>
    <property type="match status" value="1"/>
</dbReference>
<dbReference type="Pfam" id="PF00583">
    <property type="entry name" value="Acetyltransf_1"/>
    <property type="match status" value="1"/>
</dbReference>
<evidence type="ECO:0000259" key="2">
    <source>
        <dbReference type="PROSITE" id="PS51186"/>
    </source>
</evidence>
<dbReference type="PROSITE" id="PS50297">
    <property type="entry name" value="ANK_REP_REGION"/>
    <property type="match status" value="1"/>
</dbReference>
<dbReference type="SMART" id="SM00248">
    <property type="entry name" value="ANK"/>
    <property type="match status" value="2"/>
</dbReference>
<evidence type="ECO:0000313" key="3">
    <source>
        <dbReference type="EMBL" id="MFC5288492.1"/>
    </source>
</evidence>